<evidence type="ECO:0000256" key="2">
    <source>
        <dbReference type="ARBA" id="ARBA00023125"/>
    </source>
</evidence>
<dbReference type="RefSeq" id="WP_079412249.1">
    <property type="nucleotide sequence ID" value="NZ_MBTG01000010.1"/>
</dbReference>
<protein>
    <recommendedName>
        <fullName evidence="4">HTH luxR-type domain-containing protein</fullName>
    </recommendedName>
</protein>
<evidence type="ECO:0000313" key="6">
    <source>
        <dbReference type="Proteomes" id="UP000190626"/>
    </source>
</evidence>
<reference evidence="6" key="1">
    <citation type="submission" date="2016-07" db="EMBL/GenBank/DDBJ databases">
        <authorList>
            <person name="Florea S."/>
            <person name="Webb J.S."/>
            <person name="Jaromczyk J."/>
            <person name="Schardl C.L."/>
        </authorList>
    </citation>
    <scope>NUCLEOTIDE SEQUENCE [LARGE SCALE GENOMIC DNA]</scope>
    <source>
        <strain evidence="6">CY1</strain>
    </source>
</reference>
<dbReference type="PANTHER" id="PTHR44688:SF16">
    <property type="entry name" value="DNA-BINDING TRANSCRIPTIONAL ACTIVATOR DEVR_DOSR"/>
    <property type="match status" value="1"/>
</dbReference>
<name>A0A1V4HN27_9BACL</name>
<accession>A0A1V4HN27</accession>
<dbReference type="OrthoDB" id="2612750at2"/>
<dbReference type="Proteomes" id="UP000190626">
    <property type="component" value="Unassembled WGS sequence"/>
</dbReference>
<dbReference type="PRINTS" id="PR00038">
    <property type="entry name" value="HTHLUXR"/>
</dbReference>
<keyword evidence="3" id="KW-0804">Transcription</keyword>
<keyword evidence="2" id="KW-0238">DNA-binding</keyword>
<evidence type="ECO:0000256" key="3">
    <source>
        <dbReference type="ARBA" id="ARBA00023163"/>
    </source>
</evidence>
<evidence type="ECO:0000259" key="4">
    <source>
        <dbReference type="SMART" id="SM00421"/>
    </source>
</evidence>
<dbReference type="InterPro" id="IPR000792">
    <property type="entry name" value="Tscrpt_reg_LuxR_C"/>
</dbReference>
<dbReference type="AlphaFoldDB" id="A0A1V4HN27"/>
<feature type="domain" description="HTH luxR-type" evidence="4">
    <location>
        <begin position="79"/>
        <end position="137"/>
    </location>
</feature>
<organism evidence="5 6">
    <name type="scientific">Paenibacillus ferrarius</name>
    <dbReference type="NCBI Taxonomy" id="1469647"/>
    <lineage>
        <taxon>Bacteria</taxon>
        <taxon>Bacillati</taxon>
        <taxon>Bacillota</taxon>
        <taxon>Bacilli</taxon>
        <taxon>Bacillales</taxon>
        <taxon>Paenibacillaceae</taxon>
        <taxon>Paenibacillus</taxon>
    </lineage>
</organism>
<evidence type="ECO:0000313" key="5">
    <source>
        <dbReference type="EMBL" id="OPH58403.1"/>
    </source>
</evidence>
<dbReference type="Gene3D" id="1.10.10.10">
    <property type="entry name" value="Winged helix-like DNA-binding domain superfamily/Winged helix DNA-binding domain"/>
    <property type="match status" value="1"/>
</dbReference>
<dbReference type="SUPFAM" id="SSF46894">
    <property type="entry name" value="C-terminal effector domain of the bipartite response regulators"/>
    <property type="match status" value="1"/>
</dbReference>
<evidence type="ECO:0000256" key="1">
    <source>
        <dbReference type="ARBA" id="ARBA00023015"/>
    </source>
</evidence>
<dbReference type="GO" id="GO:0006355">
    <property type="term" value="P:regulation of DNA-templated transcription"/>
    <property type="evidence" value="ECO:0007669"/>
    <property type="project" value="InterPro"/>
</dbReference>
<keyword evidence="6" id="KW-1185">Reference proteome</keyword>
<dbReference type="SMART" id="SM00421">
    <property type="entry name" value="HTH_LUXR"/>
    <property type="match status" value="1"/>
</dbReference>
<dbReference type="GO" id="GO:0003677">
    <property type="term" value="F:DNA binding"/>
    <property type="evidence" value="ECO:0007669"/>
    <property type="project" value="UniProtKB-KW"/>
</dbReference>
<sequence length="144" mass="16491">MIIKKLKLTIDSHVHNSTVNEKLDSLHIMILKEVSALDLSEKVVITWESTVSAHVDRPEQRNARTAGVGIADRPSDHPRHKLSERQTQVAELLCNHYSVKKIANILYVSENTVKKHAQNIKKVLEIDQSRTDFIYTLKQMIDQD</sequence>
<gene>
    <name evidence="5" type="ORF">BC351_23930</name>
</gene>
<dbReference type="InterPro" id="IPR016032">
    <property type="entry name" value="Sig_transdc_resp-reg_C-effctor"/>
</dbReference>
<proteinExistence type="predicted"/>
<dbReference type="Pfam" id="PF00196">
    <property type="entry name" value="GerE"/>
    <property type="match status" value="1"/>
</dbReference>
<dbReference type="STRING" id="1469647.BC351_23930"/>
<dbReference type="EMBL" id="MBTG01000010">
    <property type="protein sequence ID" value="OPH58403.1"/>
    <property type="molecule type" value="Genomic_DNA"/>
</dbReference>
<dbReference type="PANTHER" id="PTHR44688">
    <property type="entry name" value="DNA-BINDING TRANSCRIPTIONAL ACTIVATOR DEVR_DOSR"/>
    <property type="match status" value="1"/>
</dbReference>
<keyword evidence="1" id="KW-0805">Transcription regulation</keyword>
<comment type="caution">
    <text evidence="5">The sequence shown here is derived from an EMBL/GenBank/DDBJ whole genome shotgun (WGS) entry which is preliminary data.</text>
</comment>
<dbReference type="InterPro" id="IPR036388">
    <property type="entry name" value="WH-like_DNA-bd_sf"/>
</dbReference>